<comment type="subcellular location">
    <subcellularLocation>
        <location evidence="1">Membrane</location>
        <topology evidence="1">Multi-pass membrane protein</topology>
    </subcellularLocation>
</comment>
<evidence type="ECO:0000256" key="4">
    <source>
        <dbReference type="ARBA" id="ARBA00022989"/>
    </source>
</evidence>
<protein>
    <recommendedName>
        <fullName evidence="10">Potassium channel domain-containing protein</fullName>
    </recommendedName>
</protein>
<evidence type="ECO:0000313" key="12">
    <source>
        <dbReference type="Proteomes" id="UP001159427"/>
    </source>
</evidence>
<dbReference type="Gene3D" id="1.10.287.70">
    <property type="match status" value="2"/>
</dbReference>
<keyword evidence="5 8" id="KW-0406">Ion transport</keyword>
<dbReference type="InterPro" id="IPR013099">
    <property type="entry name" value="K_chnl_dom"/>
</dbReference>
<name>A0ABN8SZ60_9CNID</name>
<evidence type="ECO:0000256" key="7">
    <source>
        <dbReference type="ARBA" id="ARBA00023303"/>
    </source>
</evidence>
<evidence type="ECO:0000256" key="8">
    <source>
        <dbReference type="RuleBase" id="RU003857"/>
    </source>
</evidence>
<feature type="transmembrane region" description="Helical" evidence="9">
    <location>
        <begin position="12"/>
        <end position="29"/>
    </location>
</feature>
<evidence type="ECO:0000256" key="9">
    <source>
        <dbReference type="SAM" id="Phobius"/>
    </source>
</evidence>
<evidence type="ECO:0000256" key="5">
    <source>
        <dbReference type="ARBA" id="ARBA00023065"/>
    </source>
</evidence>
<dbReference type="InterPro" id="IPR003280">
    <property type="entry name" value="2pore_dom_K_chnl"/>
</dbReference>
<feature type="transmembrane region" description="Helical" evidence="9">
    <location>
        <begin position="163"/>
        <end position="183"/>
    </location>
</feature>
<evidence type="ECO:0000256" key="1">
    <source>
        <dbReference type="ARBA" id="ARBA00004141"/>
    </source>
</evidence>
<feature type="domain" description="Potassium channel" evidence="10">
    <location>
        <begin position="267"/>
        <end position="314"/>
    </location>
</feature>
<accession>A0ABN8SZ60</accession>
<keyword evidence="2 8" id="KW-0813">Transport</keyword>
<keyword evidence="4 9" id="KW-1133">Transmembrane helix</keyword>
<feature type="transmembrane region" description="Helical" evidence="9">
    <location>
        <begin position="203"/>
        <end position="228"/>
    </location>
</feature>
<dbReference type="PANTHER" id="PTHR11003">
    <property type="entry name" value="POTASSIUM CHANNEL, SUBFAMILY K"/>
    <property type="match status" value="1"/>
</dbReference>
<keyword evidence="7 8" id="KW-0407">Ion channel</keyword>
<sequence>MNPLIKKAIFRALGFLLWASLSAWLFVLVEYTEENDSEAKRQLLLAVYASMSTKYNMSIEEFNNYSSMVYEAMSEPKPQWNYPASLDFVLQAITTIGYGYITPQTQIGQMLCIFVSLPGIPITMLALKSIGEVIAYYVNAFVTKFEKKILKRADPKQVETKSASILFMLMVVVIVINSLFMMPLTEWGLLEGIYFWFITMDRFLKAALLRLLVFFVFISVCSWLFALLEYREQDDVLAKYHLLNSLFQSMASKYNMTVDEFNNFTNVAYQALSEPKPQWTYFAAMEFVFQAVTTIGYGYITPQTSDGQLLCIFV</sequence>
<dbReference type="Pfam" id="PF07885">
    <property type="entry name" value="Ion_trans_2"/>
    <property type="match status" value="2"/>
</dbReference>
<evidence type="ECO:0000313" key="11">
    <source>
        <dbReference type="EMBL" id="CAH3196202.1"/>
    </source>
</evidence>
<keyword evidence="3 8" id="KW-0812">Transmembrane</keyword>
<dbReference type="EMBL" id="CALNXI010004631">
    <property type="protein sequence ID" value="CAH3196202.1"/>
    <property type="molecule type" value="Genomic_DNA"/>
</dbReference>
<evidence type="ECO:0000256" key="3">
    <source>
        <dbReference type="ARBA" id="ARBA00022692"/>
    </source>
</evidence>
<gene>
    <name evidence="11" type="ORF">PEVE_00032047</name>
</gene>
<keyword evidence="6 9" id="KW-0472">Membrane</keyword>
<feature type="domain" description="Potassium channel" evidence="10">
    <location>
        <begin position="66"/>
        <end position="134"/>
    </location>
</feature>
<organism evidence="11 12">
    <name type="scientific">Porites evermanni</name>
    <dbReference type="NCBI Taxonomy" id="104178"/>
    <lineage>
        <taxon>Eukaryota</taxon>
        <taxon>Metazoa</taxon>
        <taxon>Cnidaria</taxon>
        <taxon>Anthozoa</taxon>
        <taxon>Hexacorallia</taxon>
        <taxon>Scleractinia</taxon>
        <taxon>Fungiina</taxon>
        <taxon>Poritidae</taxon>
        <taxon>Porites</taxon>
    </lineage>
</organism>
<reference evidence="11 12" key="1">
    <citation type="submission" date="2022-05" db="EMBL/GenBank/DDBJ databases">
        <authorList>
            <consortium name="Genoscope - CEA"/>
            <person name="William W."/>
        </authorList>
    </citation>
    <scope>NUCLEOTIDE SEQUENCE [LARGE SCALE GENOMIC DNA]</scope>
</reference>
<dbReference type="Proteomes" id="UP001159427">
    <property type="component" value="Unassembled WGS sequence"/>
</dbReference>
<keyword evidence="12" id="KW-1185">Reference proteome</keyword>
<dbReference type="PRINTS" id="PR01333">
    <property type="entry name" value="2POREKCHANEL"/>
</dbReference>
<feature type="non-terminal residue" evidence="11">
    <location>
        <position position="314"/>
    </location>
</feature>
<dbReference type="PANTHER" id="PTHR11003:SF345">
    <property type="entry name" value="TWIK FAMILY OF POTASSIUM CHANNELS PROTEIN 18"/>
    <property type="match status" value="1"/>
</dbReference>
<dbReference type="SUPFAM" id="SSF81324">
    <property type="entry name" value="Voltage-gated potassium channels"/>
    <property type="match status" value="2"/>
</dbReference>
<evidence type="ECO:0000256" key="2">
    <source>
        <dbReference type="ARBA" id="ARBA00022448"/>
    </source>
</evidence>
<comment type="caution">
    <text evidence="11">The sequence shown here is derived from an EMBL/GenBank/DDBJ whole genome shotgun (WGS) entry which is preliminary data.</text>
</comment>
<evidence type="ECO:0000259" key="10">
    <source>
        <dbReference type="Pfam" id="PF07885"/>
    </source>
</evidence>
<feature type="transmembrane region" description="Helical" evidence="9">
    <location>
        <begin position="120"/>
        <end position="142"/>
    </location>
</feature>
<evidence type="ECO:0000256" key="6">
    <source>
        <dbReference type="ARBA" id="ARBA00023136"/>
    </source>
</evidence>
<proteinExistence type="inferred from homology"/>
<comment type="similarity">
    <text evidence="8">Belongs to the two pore domain potassium channel (TC 1.A.1.8) family.</text>
</comment>